<sequence>MIDAVKRPVKITAAIQRLINPPNH</sequence>
<dbReference type="EMBL" id="UINC01157542">
    <property type="protein sequence ID" value="SVD54592.1"/>
    <property type="molecule type" value="Genomic_DNA"/>
</dbReference>
<reference evidence="1" key="1">
    <citation type="submission" date="2018-05" db="EMBL/GenBank/DDBJ databases">
        <authorList>
            <person name="Lanie J.A."/>
            <person name="Ng W.-L."/>
            <person name="Kazmierczak K.M."/>
            <person name="Andrzejewski T.M."/>
            <person name="Davidsen T.M."/>
            <person name="Wayne K.J."/>
            <person name="Tettelin H."/>
            <person name="Glass J.I."/>
            <person name="Rusch D."/>
            <person name="Podicherti R."/>
            <person name="Tsui H.-C.T."/>
            <person name="Winkler M.E."/>
        </authorList>
    </citation>
    <scope>NUCLEOTIDE SEQUENCE</scope>
</reference>
<name>A0A382W6Z7_9ZZZZ</name>
<gene>
    <name evidence="1" type="ORF">METZ01_LOCUS407446</name>
</gene>
<accession>A0A382W6Z7</accession>
<dbReference type="AlphaFoldDB" id="A0A382W6Z7"/>
<organism evidence="1">
    <name type="scientific">marine metagenome</name>
    <dbReference type="NCBI Taxonomy" id="408172"/>
    <lineage>
        <taxon>unclassified sequences</taxon>
        <taxon>metagenomes</taxon>
        <taxon>ecological metagenomes</taxon>
    </lineage>
</organism>
<evidence type="ECO:0000313" key="1">
    <source>
        <dbReference type="EMBL" id="SVD54592.1"/>
    </source>
</evidence>
<proteinExistence type="predicted"/>
<feature type="non-terminal residue" evidence="1">
    <location>
        <position position="24"/>
    </location>
</feature>
<protein>
    <submittedName>
        <fullName evidence="1">Uncharacterized protein</fullName>
    </submittedName>
</protein>